<evidence type="ECO:0000313" key="1">
    <source>
        <dbReference type="EMBL" id="VEP13726.1"/>
    </source>
</evidence>
<evidence type="ECO:0000313" key="2">
    <source>
        <dbReference type="Proteomes" id="UP000320055"/>
    </source>
</evidence>
<dbReference type="AlphaFoldDB" id="A0A563VQI9"/>
<keyword evidence="2" id="KW-1185">Reference proteome</keyword>
<gene>
    <name evidence="1" type="ORF">H1P_2140012</name>
</gene>
<organism evidence="1 2">
    <name type="scientific">Hyella patelloides LEGE 07179</name>
    <dbReference type="NCBI Taxonomy" id="945734"/>
    <lineage>
        <taxon>Bacteria</taxon>
        <taxon>Bacillati</taxon>
        <taxon>Cyanobacteriota</taxon>
        <taxon>Cyanophyceae</taxon>
        <taxon>Pleurocapsales</taxon>
        <taxon>Hyellaceae</taxon>
        <taxon>Hyella</taxon>
    </lineage>
</organism>
<sequence>MWEKSQPKFWMRLERNNQLIKIALASEYCQGNQGNQGNLM</sequence>
<proteinExistence type="predicted"/>
<dbReference type="Proteomes" id="UP000320055">
    <property type="component" value="Unassembled WGS sequence"/>
</dbReference>
<name>A0A563VQI9_9CYAN</name>
<reference evidence="1 2" key="1">
    <citation type="submission" date="2019-01" db="EMBL/GenBank/DDBJ databases">
        <authorList>
            <person name="Brito A."/>
        </authorList>
    </citation>
    <scope>NUCLEOTIDE SEQUENCE [LARGE SCALE GENOMIC DNA]</scope>
    <source>
        <strain evidence="1">1</strain>
    </source>
</reference>
<dbReference type="EMBL" id="CAACVJ010000129">
    <property type="protein sequence ID" value="VEP13726.1"/>
    <property type="molecule type" value="Genomic_DNA"/>
</dbReference>
<protein>
    <submittedName>
        <fullName evidence="1">Uncharacterized protein</fullName>
    </submittedName>
</protein>
<accession>A0A563VQI9</accession>